<organism evidence="2">
    <name type="scientific">Physcomitrium patens</name>
    <name type="common">Spreading-leaved earth moss</name>
    <name type="synonym">Physcomitrella patens</name>
    <dbReference type="NCBI Taxonomy" id="3218"/>
    <lineage>
        <taxon>Eukaryota</taxon>
        <taxon>Viridiplantae</taxon>
        <taxon>Streptophyta</taxon>
        <taxon>Embryophyta</taxon>
        <taxon>Bryophyta</taxon>
        <taxon>Bryophytina</taxon>
        <taxon>Bryopsida</taxon>
        <taxon>Funariidae</taxon>
        <taxon>Funariales</taxon>
        <taxon>Funariaceae</taxon>
        <taxon>Physcomitrium</taxon>
    </lineage>
</organism>
<keyword evidence="4" id="KW-1185">Reference proteome</keyword>
<dbReference type="EMBL" id="ABEU02000005">
    <property type="protein sequence ID" value="PNR54024.1"/>
    <property type="molecule type" value="Genomic_DNA"/>
</dbReference>
<dbReference type="Proteomes" id="UP000006727">
    <property type="component" value="Chromosome 5"/>
</dbReference>
<evidence type="ECO:0000256" key="1">
    <source>
        <dbReference type="SAM" id="MobiDB-lite"/>
    </source>
</evidence>
<dbReference type="EnsemblPlants" id="Pp3c5_15190V3.2">
    <property type="protein sequence ID" value="Pp3c5_15190V3.2"/>
    <property type="gene ID" value="Pp3c5_15190"/>
</dbReference>
<gene>
    <name evidence="3" type="primary">LOC112282030</name>
    <name evidence="2" type="ORF">PHYPA_007700</name>
</gene>
<dbReference type="Gramene" id="Pp3c5_15190V3.1">
    <property type="protein sequence ID" value="Pp3c5_15190V3.1"/>
    <property type="gene ID" value="Pp3c5_15190"/>
</dbReference>
<feature type="region of interest" description="Disordered" evidence="1">
    <location>
        <begin position="240"/>
        <end position="262"/>
    </location>
</feature>
<reference evidence="3" key="3">
    <citation type="submission" date="2020-12" db="UniProtKB">
        <authorList>
            <consortium name="EnsemblPlants"/>
        </authorList>
    </citation>
    <scope>IDENTIFICATION</scope>
</reference>
<dbReference type="Gramene" id="Pp3c5_15190V3.2">
    <property type="protein sequence ID" value="Pp3c5_15190V3.2"/>
    <property type="gene ID" value="Pp3c5_15190"/>
</dbReference>
<dbReference type="OrthoDB" id="2018353at2759"/>
<dbReference type="RefSeq" id="XP_024374916.1">
    <property type="nucleotide sequence ID" value="XM_024519148.2"/>
</dbReference>
<evidence type="ECO:0000313" key="3">
    <source>
        <dbReference type="EnsemblPlants" id="Pp3c5_15190V3.1"/>
    </source>
</evidence>
<dbReference type="KEGG" id="ppp:112282030"/>
<dbReference type="OMA" id="RAGYTHE"/>
<protein>
    <submittedName>
        <fullName evidence="2 3">Uncharacterized protein</fullName>
    </submittedName>
</protein>
<dbReference type="EnsemblPlants" id="Pp3c5_15190V3.1">
    <property type="protein sequence ID" value="Pp3c5_15190V3.1"/>
    <property type="gene ID" value="Pp3c5_15190"/>
</dbReference>
<reference evidence="2 4" key="1">
    <citation type="journal article" date="2008" name="Science">
        <title>The Physcomitrella genome reveals evolutionary insights into the conquest of land by plants.</title>
        <authorList>
            <person name="Rensing S."/>
            <person name="Lang D."/>
            <person name="Zimmer A."/>
            <person name="Terry A."/>
            <person name="Salamov A."/>
            <person name="Shapiro H."/>
            <person name="Nishiyama T."/>
            <person name="Perroud P.-F."/>
            <person name="Lindquist E."/>
            <person name="Kamisugi Y."/>
            <person name="Tanahashi T."/>
            <person name="Sakakibara K."/>
            <person name="Fujita T."/>
            <person name="Oishi K."/>
            <person name="Shin-I T."/>
            <person name="Kuroki Y."/>
            <person name="Toyoda A."/>
            <person name="Suzuki Y."/>
            <person name="Hashimoto A."/>
            <person name="Yamaguchi K."/>
            <person name="Sugano A."/>
            <person name="Kohara Y."/>
            <person name="Fujiyama A."/>
            <person name="Anterola A."/>
            <person name="Aoki S."/>
            <person name="Ashton N."/>
            <person name="Barbazuk W.B."/>
            <person name="Barker E."/>
            <person name="Bennetzen J."/>
            <person name="Bezanilla M."/>
            <person name="Blankenship R."/>
            <person name="Cho S.H."/>
            <person name="Dutcher S."/>
            <person name="Estelle M."/>
            <person name="Fawcett J.A."/>
            <person name="Gundlach H."/>
            <person name="Hanada K."/>
            <person name="Heyl A."/>
            <person name="Hicks K.A."/>
            <person name="Hugh J."/>
            <person name="Lohr M."/>
            <person name="Mayer K."/>
            <person name="Melkozernov A."/>
            <person name="Murata T."/>
            <person name="Nelson D."/>
            <person name="Pils B."/>
            <person name="Prigge M."/>
            <person name="Reiss B."/>
            <person name="Renner T."/>
            <person name="Rombauts S."/>
            <person name="Rushton P."/>
            <person name="Sanderfoot A."/>
            <person name="Schween G."/>
            <person name="Shiu S.-H."/>
            <person name="Stueber K."/>
            <person name="Theodoulou F.L."/>
            <person name="Tu H."/>
            <person name="Van de Peer Y."/>
            <person name="Verrier P.J."/>
            <person name="Waters E."/>
            <person name="Wood A."/>
            <person name="Yang L."/>
            <person name="Cove D."/>
            <person name="Cuming A."/>
            <person name="Hasebe M."/>
            <person name="Lucas S."/>
            <person name="Mishler D.B."/>
            <person name="Reski R."/>
            <person name="Grigoriev I."/>
            <person name="Quatrano R.S."/>
            <person name="Boore J.L."/>
        </authorList>
    </citation>
    <scope>NUCLEOTIDE SEQUENCE [LARGE SCALE GENOMIC DNA]</scope>
    <source>
        <strain evidence="3 4">cv. Gransden 2004</strain>
    </source>
</reference>
<dbReference type="AlphaFoldDB" id="A0A2K1KJR5"/>
<accession>A0A2K1KJR5</accession>
<name>A0A2K1KJR5_PHYPA</name>
<reference evidence="2 4" key="2">
    <citation type="journal article" date="2018" name="Plant J.">
        <title>The Physcomitrella patens chromosome-scale assembly reveals moss genome structure and evolution.</title>
        <authorList>
            <person name="Lang D."/>
            <person name="Ullrich K.K."/>
            <person name="Murat F."/>
            <person name="Fuchs J."/>
            <person name="Jenkins J."/>
            <person name="Haas F.B."/>
            <person name="Piednoel M."/>
            <person name="Gundlach H."/>
            <person name="Van Bel M."/>
            <person name="Meyberg R."/>
            <person name="Vives C."/>
            <person name="Morata J."/>
            <person name="Symeonidi A."/>
            <person name="Hiss M."/>
            <person name="Muchero W."/>
            <person name="Kamisugi Y."/>
            <person name="Saleh O."/>
            <person name="Blanc G."/>
            <person name="Decker E.L."/>
            <person name="van Gessel N."/>
            <person name="Grimwood J."/>
            <person name="Hayes R.D."/>
            <person name="Graham S.W."/>
            <person name="Gunter L.E."/>
            <person name="McDaniel S.F."/>
            <person name="Hoernstein S.N.W."/>
            <person name="Larsson A."/>
            <person name="Li F.W."/>
            <person name="Perroud P.F."/>
            <person name="Phillips J."/>
            <person name="Ranjan P."/>
            <person name="Rokshar D.S."/>
            <person name="Rothfels C.J."/>
            <person name="Schneider L."/>
            <person name="Shu S."/>
            <person name="Stevenson D.W."/>
            <person name="Thummler F."/>
            <person name="Tillich M."/>
            <person name="Villarreal Aguilar J.C."/>
            <person name="Widiez T."/>
            <person name="Wong G.K."/>
            <person name="Wymore A."/>
            <person name="Zhang Y."/>
            <person name="Zimmer A.D."/>
            <person name="Quatrano R.S."/>
            <person name="Mayer K.F.X."/>
            <person name="Goodstein D."/>
            <person name="Casacuberta J.M."/>
            <person name="Vandepoele K."/>
            <person name="Reski R."/>
            <person name="Cuming A.C."/>
            <person name="Tuskan G.A."/>
            <person name="Maumus F."/>
            <person name="Salse J."/>
            <person name="Schmutz J."/>
            <person name="Rensing S.A."/>
        </authorList>
    </citation>
    <scope>NUCLEOTIDE SEQUENCE [LARGE SCALE GENOMIC DNA]</scope>
    <source>
        <strain evidence="3 4">cv. Gransden 2004</strain>
    </source>
</reference>
<evidence type="ECO:0000313" key="4">
    <source>
        <dbReference type="Proteomes" id="UP000006727"/>
    </source>
</evidence>
<dbReference type="RefSeq" id="XP_024374918.1">
    <property type="nucleotide sequence ID" value="XM_024519150.2"/>
</dbReference>
<dbReference type="GeneID" id="112282030"/>
<proteinExistence type="predicted"/>
<evidence type="ECO:0000313" key="2">
    <source>
        <dbReference type="EMBL" id="PNR54024.1"/>
    </source>
</evidence>
<dbReference type="PaxDb" id="3218-PP1S169_105V6.2"/>
<sequence length="262" mass="29112">MRKADAAGAIALIGLGLMKNATKQGIAAVSGGLSKVRKQYATKHEADVIAELRKKGVSPREILFQALQRLDFLSRAGYTHEVILVSKQTAKRLIDGERSAVPLDMVLVLGGSMSDEAMRYGDFQNNSILKELKEYINLTRMCKDHYDRDLMVHDFYYAALLCVEEQGADWQLFEALCKEAVGRIVSLGGTGERNHELQHNSAKTIFTFASAVRIAAQEEEQKRNKILRDAEALIQREQERRARSLGLQPSHRQGPVGSGSSI</sequence>